<gene>
    <name evidence="2" type="ORF">QT711_03505</name>
</gene>
<accession>A0ABU4G9I1</accession>
<evidence type="ECO:0000259" key="1">
    <source>
        <dbReference type="Pfam" id="PF21847"/>
    </source>
</evidence>
<dbReference type="EMBL" id="JAUBDI010000002">
    <property type="protein sequence ID" value="MDW0112237.1"/>
    <property type="molecule type" value="Genomic_DNA"/>
</dbReference>
<dbReference type="InterPro" id="IPR054201">
    <property type="entry name" value="DUF6906"/>
</dbReference>
<proteinExistence type="predicted"/>
<dbReference type="Proteomes" id="UP001282284">
    <property type="component" value="Unassembled WGS sequence"/>
</dbReference>
<feature type="domain" description="DUF6906" evidence="1">
    <location>
        <begin position="1"/>
        <end position="49"/>
    </location>
</feature>
<name>A0ABU4G9I1_9BACL</name>
<keyword evidence="3" id="KW-1185">Reference proteome</keyword>
<reference evidence="2 3" key="1">
    <citation type="submission" date="2023-06" db="EMBL/GenBank/DDBJ databases">
        <title>Sporosarcina sp. nov., isolated from Korean traditional fermented seafood 'Jeotgal'.</title>
        <authorList>
            <person name="Yang A.I."/>
            <person name="Shin N.-R."/>
        </authorList>
    </citation>
    <scope>NUCLEOTIDE SEQUENCE [LARGE SCALE GENOMIC DNA]</scope>
    <source>
        <strain evidence="2 3">KCTC13119</strain>
    </source>
</reference>
<sequence length="51" mass="5952">MKRGRKPSVAECKYIKSFSLNPMNWLISKKMSDEWLIVHRDTGSTRFIPAP</sequence>
<evidence type="ECO:0000313" key="2">
    <source>
        <dbReference type="EMBL" id="MDW0112237.1"/>
    </source>
</evidence>
<protein>
    <recommendedName>
        <fullName evidence="1">DUF6906 domain-containing protein</fullName>
    </recommendedName>
</protein>
<dbReference type="RefSeq" id="WP_317942130.1">
    <property type="nucleotide sequence ID" value="NZ_JAUBDI010000002.1"/>
</dbReference>
<organism evidence="2 3">
    <name type="scientific">Sporosarcina saromensis</name>
    <dbReference type="NCBI Taxonomy" id="359365"/>
    <lineage>
        <taxon>Bacteria</taxon>
        <taxon>Bacillati</taxon>
        <taxon>Bacillota</taxon>
        <taxon>Bacilli</taxon>
        <taxon>Bacillales</taxon>
        <taxon>Caryophanaceae</taxon>
        <taxon>Sporosarcina</taxon>
    </lineage>
</organism>
<comment type="caution">
    <text evidence="2">The sequence shown here is derived from an EMBL/GenBank/DDBJ whole genome shotgun (WGS) entry which is preliminary data.</text>
</comment>
<dbReference type="Pfam" id="PF21847">
    <property type="entry name" value="DUF6906"/>
    <property type="match status" value="1"/>
</dbReference>
<evidence type="ECO:0000313" key="3">
    <source>
        <dbReference type="Proteomes" id="UP001282284"/>
    </source>
</evidence>